<dbReference type="InterPro" id="IPR036215">
    <property type="entry name" value="TM0957-like_sf"/>
</dbReference>
<evidence type="ECO:0000313" key="2">
    <source>
        <dbReference type="Proteomes" id="UP000183031"/>
    </source>
</evidence>
<sequence>MSMRIALTVIVVVALSGCRIVSEKKLAELRSPVNPHVAQAAEIYRSQIAPQVVKTAQPLGELIARIAQAKDFDSVCGQLGYRAQPEFPCYFNVKVSGEIASVNTRSRSGKVTLKLTDAPLSSVEVQIGPVYRGTALRDSYRGLSYSDFNDQALFGDFARAINQASIDELTGFQPKVGDHITVYGVFSSWQAPAEPLLITPVRIQP</sequence>
<evidence type="ECO:0000313" key="1">
    <source>
        <dbReference type="EMBL" id="SCZ04309.1"/>
    </source>
</evidence>
<dbReference type="EMBL" id="FMUT01000010">
    <property type="protein sequence ID" value="SCZ04309.1"/>
    <property type="molecule type" value="Genomic_DNA"/>
</dbReference>
<name>A0A1G5KWK1_9GAMM</name>
<dbReference type="Pfam" id="PF10054">
    <property type="entry name" value="DUF2291"/>
    <property type="match status" value="1"/>
</dbReference>
<proteinExistence type="predicted"/>
<dbReference type="SUPFAM" id="SSF141318">
    <property type="entry name" value="TM0957-like"/>
    <property type="match status" value="1"/>
</dbReference>
<comment type="caution">
    <text evidence="1">The sequence shown here is derived from an EMBL/GenBank/DDBJ whole genome shotgun (WGS) entry which is preliminary data.</text>
</comment>
<accession>A0A1G5KWK1</accession>
<keyword evidence="1" id="KW-0449">Lipoprotein</keyword>
<gene>
    <name evidence="1" type="ORF">SAMN02927935_03721</name>
</gene>
<dbReference type="PROSITE" id="PS51257">
    <property type="entry name" value="PROKAR_LIPOPROTEIN"/>
    <property type="match status" value="1"/>
</dbReference>
<keyword evidence="2" id="KW-1185">Reference proteome</keyword>
<reference evidence="1 2" key="1">
    <citation type="submission" date="2016-10" db="EMBL/GenBank/DDBJ databases">
        <authorList>
            <person name="Varghese N."/>
            <person name="Submissions S."/>
        </authorList>
    </citation>
    <scope>NUCLEOTIDE SEQUENCE [LARGE SCALE GENOMIC DNA]</scope>
    <source>
        <strain evidence="1 2">CGMCC 1.6853</strain>
    </source>
</reference>
<dbReference type="InterPro" id="IPR014582">
    <property type="entry name" value="UCP033535_lipo"/>
</dbReference>
<dbReference type="Proteomes" id="UP000183031">
    <property type="component" value="Unassembled WGS sequence"/>
</dbReference>
<dbReference type="RefSeq" id="WP_033632906.1">
    <property type="nucleotide sequence ID" value="NZ_CBCSIN010000010.1"/>
</dbReference>
<protein>
    <submittedName>
        <fullName evidence="1">Predicted lipoprotein</fullName>
    </submittedName>
</protein>
<organism evidence="1 2">
    <name type="scientific">Serratia nematodiphila</name>
    <dbReference type="NCBI Taxonomy" id="458197"/>
    <lineage>
        <taxon>Bacteria</taxon>
        <taxon>Pseudomonadati</taxon>
        <taxon>Pseudomonadota</taxon>
        <taxon>Gammaproteobacteria</taxon>
        <taxon>Enterobacterales</taxon>
        <taxon>Yersiniaceae</taxon>
        <taxon>Serratia</taxon>
    </lineage>
</organism>